<dbReference type="Pfam" id="PF00817">
    <property type="entry name" value="IMS"/>
    <property type="match status" value="1"/>
</dbReference>
<organism evidence="7 8">
    <name type="scientific">Roseomonas genomospecies 6</name>
    <dbReference type="NCBI Taxonomy" id="214106"/>
    <lineage>
        <taxon>Bacteria</taxon>
        <taxon>Pseudomonadati</taxon>
        <taxon>Pseudomonadota</taxon>
        <taxon>Alphaproteobacteria</taxon>
        <taxon>Acetobacterales</taxon>
        <taxon>Roseomonadaceae</taxon>
        <taxon>Roseomonas</taxon>
    </lineage>
</organism>
<comment type="function">
    <text evidence="4">Poorly processive, error-prone DNA polymerase involved in untargeted mutagenesis. Copies undamaged DNA at stalled replication forks, which arise in vivo from mismatched or misaligned primer ends. These misaligned primers can be extended by PolIV. Exhibits no 3'-5' exonuclease (proofreading) activity. May be involved in translesional synthesis, in conjunction with the beta clamp from PolIII.</text>
</comment>
<dbReference type="Gene3D" id="3.40.1170.60">
    <property type="match status" value="1"/>
</dbReference>
<keyword evidence="3" id="KW-0227">DNA damage</keyword>
<evidence type="ECO:0000259" key="6">
    <source>
        <dbReference type="PROSITE" id="PS50173"/>
    </source>
</evidence>
<feature type="domain" description="UmuC" evidence="6">
    <location>
        <begin position="29"/>
        <end position="120"/>
    </location>
</feature>
<accession>A0A9W7NL24</accession>
<evidence type="ECO:0000313" key="8">
    <source>
        <dbReference type="Proteomes" id="UP000480854"/>
    </source>
</evidence>
<dbReference type="Pfam" id="PF11799">
    <property type="entry name" value="IMS_C"/>
    <property type="match status" value="1"/>
</dbReference>
<evidence type="ECO:0000256" key="4">
    <source>
        <dbReference type="ARBA" id="ARBA00025589"/>
    </source>
</evidence>
<dbReference type="InterPro" id="IPR050356">
    <property type="entry name" value="SulA_CellDiv_inhibitor"/>
</dbReference>
<dbReference type="CDD" id="cd03468">
    <property type="entry name" value="PolY_like"/>
    <property type="match status" value="1"/>
</dbReference>
<dbReference type="AlphaFoldDB" id="A0A9W7NL24"/>
<evidence type="ECO:0000256" key="2">
    <source>
        <dbReference type="ARBA" id="ARBA00012417"/>
    </source>
</evidence>
<dbReference type="PROSITE" id="PS50173">
    <property type="entry name" value="UMUC"/>
    <property type="match status" value="1"/>
</dbReference>
<dbReference type="PANTHER" id="PTHR35369">
    <property type="entry name" value="BLR3025 PROTEIN-RELATED"/>
    <property type="match status" value="1"/>
</dbReference>
<gene>
    <name evidence="7" type="ORF">DS843_08900</name>
</gene>
<dbReference type="Proteomes" id="UP000480854">
    <property type="component" value="Unassembled WGS sequence"/>
</dbReference>
<dbReference type="SUPFAM" id="SSF56672">
    <property type="entry name" value="DNA/RNA polymerases"/>
    <property type="match status" value="1"/>
</dbReference>
<comment type="catalytic activity">
    <reaction evidence="5">
        <text>DNA(n) + a 2'-deoxyribonucleoside 5'-triphosphate = DNA(n+1) + diphosphate</text>
        <dbReference type="Rhea" id="RHEA:22508"/>
        <dbReference type="Rhea" id="RHEA-COMP:17339"/>
        <dbReference type="Rhea" id="RHEA-COMP:17340"/>
        <dbReference type="ChEBI" id="CHEBI:33019"/>
        <dbReference type="ChEBI" id="CHEBI:61560"/>
        <dbReference type="ChEBI" id="CHEBI:173112"/>
        <dbReference type="EC" id="2.7.7.7"/>
    </reaction>
</comment>
<protein>
    <recommendedName>
        <fullName evidence="2">DNA-directed DNA polymerase</fullName>
        <ecNumber evidence="2">2.7.7.7</ecNumber>
    </recommendedName>
</protein>
<dbReference type="InterPro" id="IPR001126">
    <property type="entry name" value="UmuC"/>
</dbReference>
<dbReference type="GO" id="GO:0003684">
    <property type="term" value="F:damaged DNA binding"/>
    <property type="evidence" value="ECO:0007669"/>
    <property type="project" value="InterPro"/>
</dbReference>
<sequence length="552" mass="59359">MAERTAERTARRILSLWLPRLPTDAHGRRHPERRGHPLAAILAERGRLGVAAVNRAAEEAGVRPGMSLADARAIEPGLAVFDAAPESDARLLERIAGWCTRYTPWTTPDGPDGVALDITGCAHLFGGEKAMAADLTARLGAAGFESRVAVADTPAAAWALARFGANTPTLPLRGSLPPPLRRGGTESSLPCAAGEGWGGGKGFPSLALSPLPVAALRLPAATVDGLVAMGLRRIGDLHAIPRATLAARFGPELLRRLDQAYGRLDEPLSPRLPVPPHSVRFALPEPVTTAEAIAEALRRLLTLLCAGLERSGEGARRLLLDLHRVDRRLEDAPQTLAIGTSRPVRRPDALMRLFAQTLDRVEPGPGLELMVLSATEAGPLSAAQAALDGASVGGAGGGADGQPELGELVDRLGNRLGERAVLRLVPRQSWLPERSVAPAPAFADALGGFLGGSLWPADRPRPVRLLAPPEPIEAMAPVPDDPPVMFRWRGVQHRIRLADGPERIEAEWWRRDGKPRDYYRVEDEAGRRFWVFRQGLYRPGVKALWFLHGFFG</sequence>
<evidence type="ECO:0000256" key="3">
    <source>
        <dbReference type="ARBA" id="ARBA00022763"/>
    </source>
</evidence>
<comment type="subunit">
    <text evidence="1">Monomer.</text>
</comment>
<dbReference type="PANTHER" id="PTHR35369:SF2">
    <property type="entry name" value="BLR3025 PROTEIN"/>
    <property type="match status" value="1"/>
</dbReference>
<name>A0A9W7NL24_9PROT</name>
<evidence type="ECO:0000313" key="7">
    <source>
        <dbReference type="EMBL" id="KAA0681879.1"/>
    </source>
</evidence>
<dbReference type="RefSeq" id="WP_149468538.1">
    <property type="nucleotide sequence ID" value="NZ_QOKW01000005.1"/>
</dbReference>
<dbReference type="EMBL" id="QOKW01000005">
    <property type="protein sequence ID" value="KAA0681879.1"/>
    <property type="molecule type" value="Genomic_DNA"/>
</dbReference>
<evidence type="ECO:0000256" key="1">
    <source>
        <dbReference type="ARBA" id="ARBA00011245"/>
    </source>
</evidence>
<reference evidence="7 8" key="1">
    <citation type="submission" date="2018-07" db="EMBL/GenBank/DDBJ databases">
        <title>Genome sequence of Azospirillum sp. ATCC 49961.</title>
        <authorList>
            <person name="Sant'Anna F.H."/>
            <person name="Baldani J.I."/>
            <person name="Zilli J.E."/>
            <person name="Reis V.M."/>
            <person name="Hartmann A."/>
            <person name="Cruz L."/>
            <person name="de Souza E.M."/>
            <person name="de Oliveira Pedrosa F."/>
            <person name="Passaglia L.M.P."/>
        </authorList>
    </citation>
    <scope>NUCLEOTIDE SEQUENCE [LARGE SCALE GENOMIC DNA]</scope>
    <source>
        <strain evidence="7 8">ATCC 49961</strain>
    </source>
</reference>
<keyword evidence="8" id="KW-1185">Reference proteome</keyword>
<evidence type="ECO:0000256" key="5">
    <source>
        <dbReference type="ARBA" id="ARBA00049244"/>
    </source>
</evidence>
<dbReference type="InterPro" id="IPR043502">
    <property type="entry name" value="DNA/RNA_pol_sf"/>
</dbReference>
<dbReference type="OrthoDB" id="9788640at2"/>
<dbReference type="GO" id="GO:0006281">
    <property type="term" value="P:DNA repair"/>
    <property type="evidence" value="ECO:0007669"/>
    <property type="project" value="InterPro"/>
</dbReference>
<dbReference type="EC" id="2.7.7.7" evidence="2"/>
<comment type="caution">
    <text evidence="7">The sequence shown here is derived from an EMBL/GenBank/DDBJ whole genome shotgun (WGS) entry which is preliminary data.</text>
</comment>
<dbReference type="InterPro" id="IPR017961">
    <property type="entry name" value="DNA_pol_Y-fam_little_finger"/>
</dbReference>
<proteinExistence type="predicted"/>